<evidence type="ECO:0000256" key="1">
    <source>
        <dbReference type="SAM" id="MobiDB-lite"/>
    </source>
</evidence>
<sequence>MEKGQRKDDWSRYAYQKKVNTKQVYQQNRRSFVEVVKDDGLRCLGTEGGQGGKSISMTWSGDLEVDTEDWISRSAFGKLREFASVEMVNKNLEDRGIVYSAAYMGGKHVVWTFESSFDRDGFINNGFLWRKCFSTMSEGRATWNNCSKLIWVDIYGVPLSCWCKSFFYKLGNMIGEMMWIEKDTFSKSRLDRGRILVLISPEKSIPSEVQLKIRNEVVMTKLEIPNIPVSGDWLVQSLGLKSSKFREEQEEEHEEFKVASGQGEWGLVNRCQEKSEGTEEKIKKNHIRVREKAVRRRIMEQDTRRSEKHFETRRVVSDKAALPKSWFLNCKTAGKDGHTEEKGKGKWCRKLRKPTRIPNPKGGIAIGAAVDSDLYFPSSTDGSSVSEYETAGGGFYSRGVGECSKWVGPLSPVDYVPREDNIRKVMQMSKGHKMVGLQAGPGVEVLDNIFNENSDGPTSGSSPTYDSSHSNLKTRQVVKSADCNGRESLRGLDLCIDLRDQGSDKNSLTTGESISQSKEIPSQETVVPETQLGIKESVPVAATKKAKGKSVELLTRSHPMKTRCSVQRPISGLKKVRWNVDNEIARVVEKTVAAKMERKARKQRCRAEPGGIGTTETQSQSWKVDEEVAKSTDLPASMTTNRVGDGNPIGGDRGVEALWAAMEEQRQQVTAIHEMLAKMNLNANNRPPVNRTRA</sequence>
<protein>
    <recommendedName>
        <fullName evidence="4">DUF4283 domain-containing protein</fullName>
    </recommendedName>
</protein>
<feature type="compositionally biased region" description="Polar residues" evidence="1">
    <location>
        <begin position="504"/>
        <end position="525"/>
    </location>
</feature>
<feature type="region of interest" description="Disordered" evidence="1">
    <location>
        <begin position="503"/>
        <end position="525"/>
    </location>
</feature>
<dbReference type="AlphaFoldDB" id="A0AA39SIS6"/>
<reference evidence="2" key="2">
    <citation type="submission" date="2023-06" db="EMBL/GenBank/DDBJ databases">
        <authorList>
            <person name="Swenson N.G."/>
            <person name="Wegrzyn J.L."/>
            <person name="Mcevoy S.L."/>
        </authorList>
    </citation>
    <scope>NUCLEOTIDE SEQUENCE</scope>
    <source>
        <strain evidence="2">NS2018</strain>
        <tissue evidence="2">Leaf</tissue>
    </source>
</reference>
<reference evidence="2" key="1">
    <citation type="journal article" date="2022" name="Plant J.">
        <title>Strategies of tolerance reflected in two North American maple genomes.</title>
        <authorList>
            <person name="McEvoy S.L."/>
            <person name="Sezen U.U."/>
            <person name="Trouern-Trend A."/>
            <person name="McMahon S.M."/>
            <person name="Schaberg P.G."/>
            <person name="Yang J."/>
            <person name="Wegrzyn J.L."/>
            <person name="Swenson N.G."/>
        </authorList>
    </citation>
    <scope>NUCLEOTIDE SEQUENCE</scope>
    <source>
        <strain evidence="2">NS2018</strain>
    </source>
</reference>
<dbReference type="Proteomes" id="UP001168877">
    <property type="component" value="Unassembled WGS sequence"/>
</dbReference>
<evidence type="ECO:0008006" key="4">
    <source>
        <dbReference type="Google" id="ProtNLM"/>
    </source>
</evidence>
<feature type="region of interest" description="Disordered" evidence="1">
    <location>
        <begin position="450"/>
        <end position="472"/>
    </location>
</feature>
<evidence type="ECO:0000313" key="3">
    <source>
        <dbReference type="Proteomes" id="UP001168877"/>
    </source>
</evidence>
<dbReference type="PANTHER" id="PTHR34427">
    <property type="entry name" value="DUF4283 DOMAIN PROTEIN"/>
    <property type="match status" value="1"/>
</dbReference>
<dbReference type="EMBL" id="JAUESC010000004">
    <property type="protein sequence ID" value="KAK0598846.1"/>
    <property type="molecule type" value="Genomic_DNA"/>
</dbReference>
<proteinExistence type="predicted"/>
<accession>A0AA39SIS6</accession>
<comment type="caution">
    <text evidence="2">The sequence shown here is derived from an EMBL/GenBank/DDBJ whole genome shotgun (WGS) entry which is preliminary data.</text>
</comment>
<keyword evidence="3" id="KW-1185">Reference proteome</keyword>
<evidence type="ECO:0000313" key="2">
    <source>
        <dbReference type="EMBL" id="KAK0598846.1"/>
    </source>
</evidence>
<organism evidence="2 3">
    <name type="scientific">Acer saccharum</name>
    <name type="common">Sugar maple</name>
    <dbReference type="NCBI Taxonomy" id="4024"/>
    <lineage>
        <taxon>Eukaryota</taxon>
        <taxon>Viridiplantae</taxon>
        <taxon>Streptophyta</taxon>
        <taxon>Embryophyta</taxon>
        <taxon>Tracheophyta</taxon>
        <taxon>Spermatophyta</taxon>
        <taxon>Magnoliopsida</taxon>
        <taxon>eudicotyledons</taxon>
        <taxon>Gunneridae</taxon>
        <taxon>Pentapetalae</taxon>
        <taxon>rosids</taxon>
        <taxon>malvids</taxon>
        <taxon>Sapindales</taxon>
        <taxon>Sapindaceae</taxon>
        <taxon>Hippocastanoideae</taxon>
        <taxon>Acereae</taxon>
        <taxon>Acer</taxon>
    </lineage>
</organism>
<dbReference type="PANTHER" id="PTHR34427:SF5">
    <property type="entry name" value="DUF4283 DOMAIN-CONTAINING PROTEIN"/>
    <property type="match status" value="1"/>
</dbReference>
<feature type="region of interest" description="Disordered" evidence="1">
    <location>
        <begin position="600"/>
        <end position="623"/>
    </location>
</feature>
<name>A0AA39SIS6_ACESA</name>
<gene>
    <name evidence="2" type="ORF">LWI29_038558</name>
</gene>